<name>A0A367ZLT8_9BACT</name>
<evidence type="ECO:0000256" key="2">
    <source>
        <dbReference type="ARBA" id="ARBA00009130"/>
    </source>
</evidence>
<dbReference type="GO" id="GO:0016491">
    <property type="term" value="F:oxidoreductase activity"/>
    <property type="evidence" value="ECO:0007669"/>
    <property type="project" value="UniProtKB-KW"/>
</dbReference>
<keyword evidence="5" id="KW-0560">Oxidoreductase</keyword>
<dbReference type="InterPro" id="IPR004099">
    <property type="entry name" value="Pyr_nucl-diS_OxRdtase_dimer"/>
</dbReference>
<evidence type="ECO:0000313" key="10">
    <source>
        <dbReference type="Proteomes" id="UP000252355"/>
    </source>
</evidence>
<dbReference type="Pfam" id="PF13686">
    <property type="entry name" value="DrsE_2"/>
    <property type="match status" value="1"/>
</dbReference>
<evidence type="ECO:0000256" key="6">
    <source>
        <dbReference type="ARBA" id="ARBA00023284"/>
    </source>
</evidence>
<reference evidence="9 10" key="1">
    <citation type="submission" date="2018-05" db="EMBL/GenBank/DDBJ databases">
        <title>A metagenomic window into the 2 km-deep terrestrial subsurface aquifer revealed taxonomically and functionally diverse microbial community comprising novel uncultured bacterial lineages.</title>
        <authorList>
            <person name="Kadnikov V.V."/>
            <person name="Mardanov A.V."/>
            <person name="Beletsky A.V."/>
            <person name="Banks D."/>
            <person name="Pimenov N.V."/>
            <person name="Frank Y.A."/>
            <person name="Karnachuk O.V."/>
            <person name="Ravin N.V."/>
        </authorList>
    </citation>
    <scope>NUCLEOTIDE SEQUENCE [LARGE SCALE GENOMIC DNA]</scope>
    <source>
        <strain evidence="9">BY5</strain>
    </source>
</reference>
<evidence type="ECO:0000313" key="9">
    <source>
        <dbReference type="EMBL" id="RCK78719.1"/>
    </source>
</evidence>
<dbReference type="PANTHER" id="PTHR43429">
    <property type="entry name" value="PYRIDINE NUCLEOTIDE-DISULFIDE OXIDOREDUCTASE DOMAIN-CONTAINING"/>
    <property type="match status" value="1"/>
</dbReference>
<dbReference type="AlphaFoldDB" id="A0A367ZLT8"/>
<sequence length="830" mass="89292">MSKRIVIVGGVAGGASAATRARRLDENAEIVILERGPYVSFANCGLPYHIGGVIKDRDDLLLQTPESLKKRFNLDVRVRHEAVRILPARRQVVVRDLEKNQEYTLDYDDLILAPGAEPFRPPLPGIDLPNVFTLRSVPDMDRIIAWLESHPVRHVSVIGAGFIGLEIVENLRHRGLAVSLIEREKQVMPPLDPEMATLLHKHLRFHGVDLRLGQTVTGINGGGVRSAVTFADASPLETDAVILAIGVRAEVKLAQEAGLALGPRGGIKVDARMRTSDPHIYAVGDAIETIDRVSGEPTMVWLAGPANREGRLAADTICGAATPDFGGTQATWICKVFDLTVGATGHSEKLLQRAKRPYAKVYTHPASHAGYYPNAYPMSLKLLYDPTDGRVLGAAVVGSDGVDKRIDVMATAIYGKMTVHDLANLELAYAPPYGSAKDPVNMAGMVASNLMSGVHLGITPDQIPSLVPGSYQFVDVRTAPEHQAGHIPGSLHIPVDELRERINELPTDKELILYCQVGLRGFIAQRVLTQKGFRVRNLLGGFKTWGMFHEEALDITSIPQPQGEDVNSSAKHVTTQPVGGGTTFELDACGLQCPGPLLKMRERMDQLQPGQRLRVVATDPGFPADAAAWAHRSGNRLVDAFPDGGRYVAVIEKTVAGMSPAVACPTPLAGGASRKNALTMVVFSNDLDRALAAFIIANGAAAMGMEVTLFFTFWGLNILRRRDAPPVEKSVLESMFGLMMPKGPDALGLSKMHFAGLGTFMMKHVMESKKVTSLPELIASAKAAGVKLVACTMSMDVMGIKKSELIDGVTEGGVASYIDSAAASGINLFI</sequence>
<dbReference type="InterPro" id="IPR036868">
    <property type="entry name" value="TusA-like_sf"/>
</dbReference>
<dbReference type="InterPro" id="IPR050260">
    <property type="entry name" value="FAD-bd_OxRdtase"/>
</dbReference>
<evidence type="ECO:0000256" key="7">
    <source>
        <dbReference type="SAM" id="Phobius"/>
    </source>
</evidence>
<dbReference type="PANTHER" id="PTHR43429:SF1">
    <property type="entry name" value="NAD(P)H SULFUR OXIDOREDUCTASE (COA-DEPENDENT)"/>
    <property type="match status" value="1"/>
</dbReference>
<evidence type="ECO:0000259" key="8">
    <source>
        <dbReference type="PROSITE" id="PS50206"/>
    </source>
</evidence>
<keyword evidence="7" id="KW-1133">Transmembrane helix</keyword>
<keyword evidence="3" id="KW-0285">Flavoprotein</keyword>
<dbReference type="SUPFAM" id="SSF51905">
    <property type="entry name" value="FAD/NAD(P)-binding domain"/>
    <property type="match status" value="1"/>
</dbReference>
<dbReference type="Proteomes" id="UP000252355">
    <property type="component" value="Unassembled WGS sequence"/>
</dbReference>
<protein>
    <submittedName>
        <fullName evidence="9">NADH dehydrogenase</fullName>
    </submittedName>
</protein>
<evidence type="ECO:0000256" key="4">
    <source>
        <dbReference type="ARBA" id="ARBA00022827"/>
    </source>
</evidence>
<dbReference type="PROSITE" id="PS50206">
    <property type="entry name" value="RHODANESE_3"/>
    <property type="match status" value="1"/>
</dbReference>
<dbReference type="SUPFAM" id="SSF64307">
    <property type="entry name" value="SirA-like"/>
    <property type="match status" value="1"/>
</dbReference>
<dbReference type="InterPro" id="IPR016156">
    <property type="entry name" value="FAD/NAD-linked_Rdtase_dimer_sf"/>
</dbReference>
<feature type="transmembrane region" description="Helical" evidence="7">
    <location>
        <begin position="690"/>
        <end position="716"/>
    </location>
</feature>
<evidence type="ECO:0000256" key="3">
    <source>
        <dbReference type="ARBA" id="ARBA00022630"/>
    </source>
</evidence>
<dbReference type="PROSITE" id="PS01148">
    <property type="entry name" value="UPF0033"/>
    <property type="match status" value="1"/>
</dbReference>
<organism evidence="9 10">
    <name type="scientific">Candidatus Ozemobacter sibiricus</name>
    <dbReference type="NCBI Taxonomy" id="2268124"/>
    <lineage>
        <taxon>Bacteria</taxon>
        <taxon>Candidatus Ozemobacteria</taxon>
        <taxon>Candidatus Ozemobacterales</taxon>
        <taxon>Candidatus Ozemobacteraceae</taxon>
        <taxon>Candidatus Ozemobacter</taxon>
    </lineage>
</organism>
<dbReference type="PRINTS" id="PR00411">
    <property type="entry name" value="PNDRDTASEI"/>
</dbReference>
<comment type="caution">
    <text evidence="9">The sequence shown here is derived from an EMBL/GenBank/DDBJ whole genome shotgun (WGS) entry which is preliminary data.</text>
</comment>
<dbReference type="Pfam" id="PF07992">
    <property type="entry name" value="Pyr_redox_2"/>
    <property type="match status" value="1"/>
</dbReference>
<dbReference type="InterPro" id="IPR001763">
    <property type="entry name" value="Rhodanese-like_dom"/>
</dbReference>
<evidence type="ECO:0000256" key="1">
    <source>
        <dbReference type="ARBA" id="ARBA00001974"/>
    </source>
</evidence>
<dbReference type="SUPFAM" id="SSF75169">
    <property type="entry name" value="DsrEFH-like"/>
    <property type="match status" value="1"/>
</dbReference>
<dbReference type="EMBL" id="QOQW01000020">
    <property type="protein sequence ID" value="RCK78719.1"/>
    <property type="molecule type" value="Genomic_DNA"/>
</dbReference>
<feature type="domain" description="Rhodanese" evidence="8">
    <location>
        <begin position="467"/>
        <end position="554"/>
    </location>
</feature>
<dbReference type="InterPro" id="IPR023753">
    <property type="entry name" value="FAD/NAD-binding_dom"/>
</dbReference>
<proteinExistence type="inferred from homology"/>
<comment type="cofactor">
    <cofactor evidence="1">
        <name>FAD</name>
        <dbReference type="ChEBI" id="CHEBI:57692"/>
    </cofactor>
</comment>
<dbReference type="SUPFAM" id="SSF52821">
    <property type="entry name" value="Rhodanese/Cell cycle control phosphatase"/>
    <property type="match status" value="1"/>
</dbReference>
<dbReference type="Gene3D" id="3.40.1260.10">
    <property type="entry name" value="DsrEFH-like"/>
    <property type="match status" value="1"/>
</dbReference>
<keyword evidence="6" id="KW-0676">Redox-active center</keyword>
<dbReference type="InterPro" id="IPR036873">
    <property type="entry name" value="Rhodanese-like_dom_sf"/>
</dbReference>
<dbReference type="Gene3D" id="3.40.250.10">
    <property type="entry name" value="Rhodanese-like domain"/>
    <property type="match status" value="1"/>
</dbReference>
<dbReference type="SMART" id="SM00450">
    <property type="entry name" value="RHOD"/>
    <property type="match status" value="1"/>
</dbReference>
<keyword evidence="4" id="KW-0274">FAD</keyword>
<comment type="similarity">
    <text evidence="2">Belongs to the class-III pyridine nucleotide-disulfide oxidoreductase family.</text>
</comment>
<dbReference type="SUPFAM" id="SSF55424">
    <property type="entry name" value="FAD/NAD-linked reductases, dimerisation (C-terminal) domain"/>
    <property type="match status" value="1"/>
</dbReference>
<dbReference type="Pfam" id="PF00581">
    <property type="entry name" value="Rhodanese"/>
    <property type="match status" value="1"/>
</dbReference>
<dbReference type="InterPro" id="IPR027396">
    <property type="entry name" value="DsrEFH-like"/>
</dbReference>
<dbReference type="Pfam" id="PF01206">
    <property type="entry name" value="TusA"/>
    <property type="match status" value="1"/>
</dbReference>
<dbReference type="InterPro" id="IPR001455">
    <property type="entry name" value="TusA-like"/>
</dbReference>
<dbReference type="InterPro" id="IPR036188">
    <property type="entry name" value="FAD/NAD-bd_sf"/>
</dbReference>
<dbReference type="Gene3D" id="3.30.110.40">
    <property type="entry name" value="TusA-like domain"/>
    <property type="match status" value="1"/>
</dbReference>
<keyword evidence="7" id="KW-0812">Transmembrane</keyword>
<evidence type="ECO:0000256" key="5">
    <source>
        <dbReference type="ARBA" id="ARBA00023002"/>
    </source>
</evidence>
<dbReference type="Pfam" id="PF02852">
    <property type="entry name" value="Pyr_redox_dim"/>
    <property type="match status" value="1"/>
</dbReference>
<keyword evidence="7" id="KW-0472">Membrane</keyword>
<gene>
    <name evidence="9" type="ORF">OZSIB_1246</name>
</gene>
<dbReference type="PRINTS" id="PR00368">
    <property type="entry name" value="FADPNR"/>
</dbReference>
<dbReference type="InterPro" id="IPR032836">
    <property type="entry name" value="DsrE2-like"/>
</dbReference>
<dbReference type="CDD" id="cd01524">
    <property type="entry name" value="RHOD_Pyr_redox"/>
    <property type="match status" value="1"/>
</dbReference>
<dbReference type="Gene3D" id="3.50.50.60">
    <property type="entry name" value="FAD/NAD(P)-binding domain"/>
    <property type="match status" value="2"/>
</dbReference>
<accession>A0A367ZLT8</accession>